<accession>A0ACC1P2G1</accession>
<comment type="caution">
    <text evidence="1">The sequence shown here is derived from an EMBL/GenBank/DDBJ whole genome shotgun (WGS) entry which is preliminary data.</text>
</comment>
<gene>
    <name evidence="1" type="ORF">NUW58_g5723</name>
</gene>
<evidence type="ECO:0000313" key="1">
    <source>
        <dbReference type="EMBL" id="KAJ2985086.1"/>
    </source>
</evidence>
<sequence>MSSIRKYVLITGCSAGGIGAGLAEVFREKGYHVFATLRNPAKLPPSLNRVNNVTPLTLDVLSPESIAAAVKSVANETGGRLDVLVNNSGQNFIMPALDLDIEKGRKLFDLNFFAPLAMIQAFIPLIVEAKGYIVNQSSAAGYVPLPFGSIYNGSKAALNMASGIWGRELEPLGVRTLTLVTTSVKTPAFDNIPRPEIPRNSPYYVIHDYIERLSDGRLQEGAPDTRTYGLKVVGEIEKGTTGEVWVGKDAGMNRWASKWLPQSIFNLALDSFVKASVELAKVAEAHKAKKS</sequence>
<evidence type="ECO:0000313" key="2">
    <source>
        <dbReference type="Proteomes" id="UP001143856"/>
    </source>
</evidence>
<proteinExistence type="predicted"/>
<reference evidence="1" key="1">
    <citation type="submission" date="2022-10" db="EMBL/GenBank/DDBJ databases">
        <title>Genome Sequence of Xylaria curta.</title>
        <authorList>
            <person name="Buettner E."/>
        </authorList>
    </citation>
    <scope>NUCLEOTIDE SEQUENCE</scope>
    <source>
        <strain evidence="1">Babe10</strain>
    </source>
</reference>
<name>A0ACC1P2G1_9PEZI</name>
<dbReference type="EMBL" id="JAPDGR010001167">
    <property type="protein sequence ID" value="KAJ2985086.1"/>
    <property type="molecule type" value="Genomic_DNA"/>
</dbReference>
<keyword evidence="2" id="KW-1185">Reference proteome</keyword>
<organism evidence="1 2">
    <name type="scientific">Xylaria curta</name>
    <dbReference type="NCBI Taxonomy" id="42375"/>
    <lineage>
        <taxon>Eukaryota</taxon>
        <taxon>Fungi</taxon>
        <taxon>Dikarya</taxon>
        <taxon>Ascomycota</taxon>
        <taxon>Pezizomycotina</taxon>
        <taxon>Sordariomycetes</taxon>
        <taxon>Xylariomycetidae</taxon>
        <taxon>Xylariales</taxon>
        <taxon>Xylariaceae</taxon>
        <taxon>Xylaria</taxon>
    </lineage>
</organism>
<dbReference type="Proteomes" id="UP001143856">
    <property type="component" value="Unassembled WGS sequence"/>
</dbReference>
<protein>
    <submittedName>
        <fullName evidence="1">Uncharacterized protein</fullName>
    </submittedName>
</protein>